<evidence type="ECO:0000256" key="5">
    <source>
        <dbReference type="ARBA" id="ARBA00022475"/>
    </source>
</evidence>
<accession>A0A1C7YX98</accession>
<evidence type="ECO:0000256" key="7">
    <source>
        <dbReference type="ARBA" id="ARBA00023054"/>
    </source>
</evidence>
<proteinExistence type="inferred from homology"/>
<protein>
    <submittedName>
        <fullName evidence="15">Secretion protein HlyD</fullName>
    </submittedName>
</protein>
<keyword evidence="5" id="KW-1003">Cell membrane</keyword>
<feature type="domain" description="Multidrug resistance protein MdtA-like beta-barrel" evidence="13">
    <location>
        <begin position="241"/>
        <end position="325"/>
    </location>
</feature>
<keyword evidence="8 10" id="KW-0472">Membrane</keyword>
<keyword evidence="4" id="KW-0813">Transport</keyword>
<feature type="domain" description="Multidrug resistance protein MdtA-like alpha-helical hairpin" evidence="11">
    <location>
        <begin position="135"/>
        <end position="204"/>
    </location>
</feature>
<evidence type="ECO:0000256" key="1">
    <source>
        <dbReference type="ARBA" id="ARBA00004533"/>
    </source>
</evidence>
<evidence type="ECO:0000259" key="12">
    <source>
        <dbReference type="Pfam" id="PF25917"/>
    </source>
</evidence>
<dbReference type="Pfam" id="PF25876">
    <property type="entry name" value="HH_MFP_RND"/>
    <property type="match status" value="1"/>
</dbReference>
<dbReference type="Pfam" id="PF25917">
    <property type="entry name" value="BSH_RND"/>
    <property type="match status" value="1"/>
</dbReference>
<comment type="subcellular location">
    <subcellularLocation>
        <location evidence="1">Cell inner membrane</location>
    </subcellularLocation>
    <subcellularLocation>
        <location evidence="2">Membrane</location>
        <topology evidence="2">Lipid-anchor</topology>
    </subcellularLocation>
</comment>
<organism evidence="15 16">
    <name type="scientific">Pseudomonas syringae</name>
    <dbReference type="NCBI Taxonomy" id="317"/>
    <lineage>
        <taxon>Bacteria</taxon>
        <taxon>Pseudomonadati</taxon>
        <taxon>Pseudomonadota</taxon>
        <taxon>Gammaproteobacteria</taxon>
        <taxon>Pseudomonadales</taxon>
        <taxon>Pseudomonadaceae</taxon>
        <taxon>Pseudomonas</taxon>
    </lineage>
</organism>
<dbReference type="PATRIC" id="fig|317.243.peg.1669"/>
<dbReference type="AlphaFoldDB" id="A0A1C7YX98"/>
<dbReference type="Pfam" id="PF25967">
    <property type="entry name" value="RND-MFP_C"/>
    <property type="match status" value="1"/>
</dbReference>
<dbReference type="GO" id="GO:0005886">
    <property type="term" value="C:plasma membrane"/>
    <property type="evidence" value="ECO:0007669"/>
    <property type="project" value="UniProtKB-SubCell"/>
</dbReference>
<feature type="compositionally biased region" description="Basic and acidic residues" evidence="9">
    <location>
        <begin position="393"/>
        <end position="404"/>
    </location>
</feature>
<feature type="domain" description="Multidrug resistance protein MdtA-like C-terminal permuted SH3" evidence="14">
    <location>
        <begin position="328"/>
        <end position="389"/>
    </location>
</feature>
<sequence length="435" mass="46559">MQLSGSRSSRRWLISLLVLLVIIGLCWWFWPSSAAHKDAGKGSGASRSASAAKAGPARPGFGGATGPVPVRVAPAVLGDFPIYYKALGTVTAMNTINVRSRVAGELVKLNFQEGQMVKVGDLLAEIDPRSYQIALQQAEGTLATNQALLKNAQLDVQRYRGLYAEDSIAKQTLDTAESLVNQYQGTIKTNQAAVGDAKLNLDFTRIRAPIAGRTGLKQLDVGNLVAANDTTALVIITQTKPITVNFTLPEKDLSAVITRYRSGDKLPVEAWDRGDLKLQANGVLASLDNQIDVATGTLKFKARFENQDEVLFPNQFVNVRLRADTLKQAVLVPTAAVQFGTNGTFVYVMDGDKKVKVRGLKTGPSDEQSTVVSEGLAAGDRVVLEGTDRLRDGSDVEIVNDSKDVPSTPGQQLQGKPSKESGESATADKAEKGHA</sequence>
<feature type="region of interest" description="Disordered" evidence="9">
    <location>
        <begin position="393"/>
        <end position="435"/>
    </location>
</feature>
<dbReference type="Gene3D" id="1.10.287.470">
    <property type="entry name" value="Helix hairpin bin"/>
    <property type="match status" value="1"/>
</dbReference>
<evidence type="ECO:0000259" key="14">
    <source>
        <dbReference type="Pfam" id="PF25967"/>
    </source>
</evidence>
<dbReference type="FunFam" id="2.40.420.20:FF:000001">
    <property type="entry name" value="Efflux RND transporter periplasmic adaptor subunit"/>
    <property type="match status" value="1"/>
</dbReference>
<dbReference type="RefSeq" id="WP_065836497.1">
    <property type="nucleotide sequence ID" value="NZ_LGSI01000074.1"/>
</dbReference>
<dbReference type="NCBIfam" id="TIGR01730">
    <property type="entry name" value="RND_mfp"/>
    <property type="match status" value="1"/>
</dbReference>
<keyword evidence="10" id="KW-1133">Transmembrane helix</keyword>
<dbReference type="Gene3D" id="2.40.50.100">
    <property type="match status" value="1"/>
</dbReference>
<dbReference type="InterPro" id="IPR006143">
    <property type="entry name" value="RND_pump_MFP"/>
</dbReference>
<dbReference type="Gene3D" id="2.40.30.170">
    <property type="match status" value="1"/>
</dbReference>
<feature type="region of interest" description="Disordered" evidence="9">
    <location>
        <begin position="40"/>
        <end position="60"/>
    </location>
</feature>
<reference evidence="15 16" key="1">
    <citation type="submission" date="2015-07" db="EMBL/GenBank/DDBJ databases">
        <title>Draft genome sequence of a diazotrophic, plant growth-promoting rhizobacterium of the Pseudomonas syringae complex.</title>
        <authorList>
            <person name="Patten C.L."/>
            <person name="Jeong H."/>
        </authorList>
    </citation>
    <scope>NUCLEOTIDE SEQUENCE [LARGE SCALE GENOMIC DNA]</scope>
    <source>
        <strain evidence="15 16">GR12-2</strain>
    </source>
</reference>
<feature type="compositionally biased region" description="Low complexity" evidence="9">
    <location>
        <begin position="44"/>
        <end position="59"/>
    </location>
</feature>
<dbReference type="PANTHER" id="PTHR30469">
    <property type="entry name" value="MULTIDRUG RESISTANCE PROTEIN MDTA"/>
    <property type="match status" value="1"/>
</dbReference>
<keyword evidence="6" id="KW-0997">Cell inner membrane</keyword>
<feature type="domain" description="Multidrug resistance protein MdtA-like barrel-sandwich hybrid" evidence="12">
    <location>
        <begin position="94"/>
        <end position="237"/>
    </location>
</feature>
<dbReference type="SUPFAM" id="SSF111369">
    <property type="entry name" value="HlyD-like secretion proteins"/>
    <property type="match status" value="1"/>
</dbReference>
<evidence type="ECO:0000259" key="11">
    <source>
        <dbReference type="Pfam" id="PF25876"/>
    </source>
</evidence>
<evidence type="ECO:0000256" key="10">
    <source>
        <dbReference type="SAM" id="Phobius"/>
    </source>
</evidence>
<dbReference type="InterPro" id="IPR058624">
    <property type="entry name" value="MdtA-like_HH"/>
</dbReference>
<dbReference type="GO" id="GO:0015562">
    <property type="term" value="F:efflux transmembrane transporter activity"/>
    <property type="evidence" value="ECO:0007669"/>
    <property type="project" value="TreeGrafter"/>
</dbReference>
<dbReference type="OrthoDB" id="9783047at2"/>
<comment type="caution">
    <text evidence="15">The sequence shown here is derived from an EMBL/GenBank/DDBJ whole genome shotgun (WGS) entry which is preliminary data.</text>
</comment>
<evidence type="ECO:0000256" key="8">
    <source>
        <dbReference type="ARBA" id="ARBA00023136"/>
    </source>
</evidence>
<evidence type="ECO:0000256" key="3">
    <source>
        <dbReference type="ARBA" id="ARBA00009477"/>
    </source>
</evidence>
<feature type="compositionally biased region" description="Basic and acidic residues" evidence="9">
    <location>
        <begin position="417"/>
        <end position="435"/>
    </location>
</feature>
<feature type="transmembrane region" description="Helical" evidence="10">
    <location>
        <begin position="12"/>
        <end position="30"/>
    </location>
</feature>
<dbReference type="PANTHER" id="PTHR30469:SF12">
    <property type="entry name" value="MULTIDRUG RESISTANCE PROTEIN MDTA"/>
    <property type="match status" value="1"/>
</dbReference>
<evidence type="ECO:0000313" key="15">
    <source>
        <dbReference type="EMBL" id="OCR21570.1"/>
    </source>
</evidence>
<evidence type="ECO:0000313" key="16">
    <source>
        <dbReference type="Proteomes" id="UP000093104"/>
    </source>
</evidence>
<name>A0A1C7YX98_PSESX</name>
<evidence type="ECO:0000256" key="9">
    <source>
        <dbReference type="SAM" id="MobiDB-lite"/>
    </source>
</evidence>
<dbReference type="InterPro" id="IPR058626">
    <property type="entry name" value="MdtA-like_b-barrel"/>
</dbReference>
<dbReference type="InterPro" id="IPR058627">
    <property type="entry name" value="MdtA-like_C"/>
</dbReference>
<evidence type="ECO:0000256" key="2">
    <source>
        <dbReference type="ARBA" id="ARBA00004635"/>
    </source>
</evidence>
<comment type="similarity">
    <text evidence="3">Belongs to the membrane fusion protein (MFP) (TC 8.A.1) family.</text>
</comment>
<dbReference type="GO" id="GO:1990281">
    <property type="term" value="C:efflux pump complex"/>
    <property type="evidence" value="ECO:0007669"/>
    <property type="project" value="TreeGrafter"/>
</dbReference>
<dbReference type="InterPro" id="IPR058625">
    <property type="entry name" value="MdtA-like_BSH"/>
</dbReference>
<dbReference type="Pfam" id="PF25944">
    <property type="entry name" value="Beta-barrel_RND"/>
    <property type="match status" value="1"/>
</dbReference>
<dbReference type="Gene3D" id="2.40.420.20">
    <property type="match status" value="1"/>
</dbReference>
<keyword evidence="7" id="KW-0175">Coiled coil</keyword>
<dbReference type="NCBIfam" id="NF008589">
    <property type="entry name" value="PRK11556.1"/>
    <property type="match status" value="1"/>
</dbReference>
<dbReference type="Proteomes" id="UP000093104">
    <property type="component" value="Unassembled WGS sequence"/>
</dbReference>
<gene>
    <name evidence="15" type="ORF">AFK24_28860</name>
</gene>
<evidence type="ECO:0000259" key="13">
    <source>
        <dbReference type="Pfam" id="PF25944"/>
    </source>
</evidence>
<keyword evidence="10" id="KW-0812">Transmembrane</keyword>
<evidence type="ECO:0000256" key="4">
    <source>
        <dbReference type="ARBA" id="ARBA00022448"/>
    </source>
</evidence>
<evidence type="ECO:0000256" key="6">
    <source>
        <dbReference type="ARBA" id="ARBA00022519"/>
    </source>
</evidence>
<dbReference type="EMBL" id="LGSI01000074">
    <property type="protein sequence ID" value="OCR21570.1"/>
    <property type="molecule type" value="Genomic_DNA"/>
</dbReference>